<reference evidence="1 2" key="2">
    <citation type="journal article" date="2022" name="Mol. Ecol. Resour.">
        <title>The genomes of chicory, endive, great burdock and yacon provide insights into Asteraceae paleo-polyploidization history and plant inulin production.</title>
        <authorList>
            <person name="Fan W."/>
            <person name="Wang S."/>
            <person name="Wang H."/>
            <person name="Wang A."/>
            <person name="Jiang F."/>
            <person name="Liu H."/>
            <person name="Zhao H."/>
            <person name="Xu D."/>
            <person name="Zhang Y."/>
        </authorList>
    </citation>
    <scope>NUCLEOTIDE SEQUENCE [LARGE SCALE GENOMIC DNA]</scope>
    <source>
        <strain evidence="2">cv. Yunnan</strain>
        <tissue evidence="1">Leaves</tissue>
    </source>
</reference>
<protein>
    <submittedName>
        <fullName evidence="1">Uncharacterized protein</fullName>
    </submittedName>
</protein>
<evidence type="ECO:0000313" key="1">
    <source>
        <dbReference type="EMBL" id="KAI3726857.1"/>
    </source>
</evidence>
<dbReference type="Proteomes" id="UP001056120">
    <property type="component" value="Linkage Group LG22"/>
</dbReference>
<name>A0ACB9BXR1_9ASTR</name>
<reference evidence="2" key="1">
    <citation type="journal article" date="2022" name="Mol. Ecol. Resour.">
        <title>The genomes of chicory, endive, great burdock and yacon provide insights into Asteraceae palaeo-polyploidization history and plant inulin production.</title>
        <authorList>
            <person name="Fan W."/>
            <person name="Wang S."/>
            <person name="Wang H."/>
            <person name="Wang A."/>
            <person name="Jiang F."/>
            <person name="Liu H."/>
            <person name="Zhao H."/>
            <person name="Xu D."/>
            <person name="Zhang Y."/>
        </authorList>
    </citation>
    <scope>NUCLEOTIDE SEQUENCE [LARGE SCALE GENOMIC DNA]</scope>
    <source>
        <strain evidence="2">cv. Yunnan</strain>
    </source>
</reference>
<gene>
    <name evidence="1" type="ORF">L1987_66663</name>
</gene>
<keyword evidence="2" id="KW-1185">Reference proteome</keyword>
<dbReference type="EMBL" id="CM042039">
    <property type="protein sequence ID" value="KAI3726857.1"/>
    <property type="molecule type" value="Genomic_DNA"/>
</dbReference>
<accession>A0ACB9BXR1</accession>
<proteinExistence type="predicted"/>
<comment type="caution">
    <text evidence="1">The sequence shown here is derived from an EMBL/GenBank/DDBJ whole genome shotgun (WGS) entry which is preliminary data.</text>
</comment>
<sequence>MDVDPCVVATRKEIVAKSFDLTASEHSGVNFSQATTSSYPTSLADVPPMKDVVVTKTESKNNAKDSSTINQETSSPVAKDTLDQESEKKNQDLEITQKLLVSTVIKQETPSSVANDSLDQEPEIKNQNLLQTEAADESLFVCNIPEPGQDYQKIATVEVVNRNDIGIYASCELCGVCCTSRDMLNEHISGKKHQKNLKKSENQRAPVANTASPEPMNEEGEIVFSEMSKRKANVSLTSEDTKRQKANEEEEGRGVLVTCKLCNVDCNSLMEFKTHLAGFEHSVKALKQGKGGSYGLQV</sequence>
<evidence type="ECO:0000313" key="2">
    <source>
        <dbReference type="Proteomes" id="UP001056120"/>
    </source>
</evidence>
<organism evidence="1 2">
    <name type="scientific">Smallanthus sonchifolius</name>
    <dbReference type="NCBI Taxonomy" id="185202"/>
    <lineage>
        <taxon>Eukaryota</taxon>
        <taxon>Viridiplantae</taxon>
        <taxon>Streptophyta</taxon>
        <taxon>Embryophyta</taxon>
        <taxon>Tracheophyta</taxon>
        <taxon>Spermatophyta</taxon>
        <taxon>Magnoliopsida</taxon>
        <taxon>eudicotyledons</taxon>
        <taxon>Gunneridae</taxon>
        <taxon>Pentapetalae</taxon>
        <taxon>asterids</taxon>
        <taxon>campanulids</taxon>
        <taxon>Asterales</taxon>
        <taxon>Asteraceae</taxon>
        <taxon>Asteroideae</taxon>
        <taxon>Heliantheae alliance</taxon>
        <taxon>Millerieae</taxon>
        <taxon>Smallanthus</taxon>
    </lineage>
</organism>